<evidence type="ECO:0000313" key="3">
    <source>
        <dbReference type="EMBL" id="CAF4341356.1"/>
    </source>
</evidence>
<keyword evidence="1" id="KW-0175">Coiled coil</keyword>
<evidence type="ECO:0000259" key="2">
    <source>
        <dbReference type="Pfam" id="PF05622"/>
    </source>
</evidence>
<name>A0A820KGN0_9BILA</name>
<organism evidence="3 4">
    <name type="scientific">Adineta steineri</name>
    <dbReference type="NCBI Taxonomy" id="433720"/>
    <lineage>
        <taxon>Eukaryota</taxon>
        <taxon>Metazoa</taxon>
        <taxon>Spiralia</taxon>
        <taxon>Gnathifera</taxon>
        <taxon>Rotifera</taxon>
        <taxon>Eurotatoria</taxon>
        <taxon>Bdelloidea</taxon>
        <taxon>Adinetida</taxon>
        <taxon>Adinetidae</taxon>
        <taxon>Adineta</taxon>
    </lineage>
</organism>
<sequence length="86" mass="10155">DQLKHALAELNRVVEAKEEIENRCRELDLQISTLQDEKLSLIQETTQLNERIQQIENSEDSDSVAKSRYKTLQQRIQSQQEEIFKL</sequence>
<dbReference type="InterPro" id="IPR008636">
    <property type="entry name" value="Hook_C"/>
</dbReference>
<dbReference type="AlphaFoldDB" id="A0A820KGN0"/>
<dbReference type="Pfam" id="PF05622">
    <property type="entry name" value="HOOK"/>
    <property type="match status" value="1"/>
</dbReference>
<reference evidence="3" key="1">
    <citation type="submission" date="2021-02" db="EMBL/GenBank/DDBJ databases">
        <authorList>
            <person name="Nowell W R."/>
        </authorList>
    </citation>
    <scope>NUCLEOTIDE SEQUENCE</scope>
</reference>
<dbReference type="Proteomes" id="UP000663868">
    <property type="component" value="Unassembled WGS sequence"/>
</dbReference>
<dbReference type="EMBL" id="CAJOBB010017653">
    <property type="protein sequence ID" value="CAF4341356.1"/>
    <property type="molecule type" value="Genomic_DNA"/>
</dbReference>
<gene>
    <name evidence="3" type="ORF">KXQ929_LOCUS47730</name>
</gene>
<accession>A0A820KGN0</accession>
<comment type="caution">
    <text evidence="3">The sequence shown here is derived from an EMBL/GenBank/DDBJ whole genome shotgun (WGS) entry which is preliminary data.</text>
</comment>
<dbReference type="GO" id="GO:0008017">
    <property type="term" value="F:microtubule binding"/>
    <property type="evidence" value="ECO:0007669"/>
    <property type="project" value="InterPro"/>
</dbReference>
<feature type="coiled-coil region" evidence="1">
    <location>
        <begin position="3"/>
        <end position="44"/>
    </location>
</feature>
<feature type="domain" description="Hook C-terminal" evidence="2">
    <location>
        <begin position="23"/>
        <end position="86"/>
    </location>
</feature>
<protein>
    <recommendedName>
        <fullName evidence="2">Hook C-terminal domain-containing protein</fullName>
    </recommendedName>
</protein>
<evidence type="ECO:0000313" key="4">
    <source>
        <dbReference type="Proteomes" id="UP000663868"/>
    </source>
</evidence>
<evidence type="ECO:0000256" key="1">
    <source>
        <dbReference type="SAM" id="Coils"/>
    </source>
</evidence>
<feature type="non-terminal residue" evidence="3">
    <location>
        <position position="86"/>
    </location>
</feature>
<dbReference type="GO" id="GO:0031122">
    <property type="term" value="P:cytoplasmic microtubule organization"/>
    <property type="evidence" value="ECO:0007669"/>
    <property type="project" value="InterPro"/>
</dbReference>
<proteinExistence type="predicted"/>